<organism evidence="3 4">
    <name type="scientific">Digitaria exilis</name>
    <dbReference type="NCBI Taxonomy" id="1010633"/>
    <lineage>
        <taxon>Eukaryota</taxon>
        <taxon>Viridiplantae</taxon>
        <taxon>Streptophyta</taxon>
        <taxon>Embryophyta</taxon>
        <taxon>Tracheophyta</taxon>
        <taxon>Spermatophyta</taxon>
        <taxon>Magnoliopsida</taxon>
        <taxon>Liliopsida</taxon>
        <taxon>Poales</taxon>
        <taxon>Poaceae</taxon>
        <taxon>PACMAD clade</taxon>
        <taxon>Panicoideae</taxon>
        <taxon>Panicodae</taxon>
        <taxon>Paniceae</taxon>
        <taxon>Anthephorinae</taxon>
        <taxon>Digitaria</taxon>
    </lineage>
</organism>
<dbReference type="PANTHER" id="PTHR34809">
    <property type="entry name" value="MALTOSE EXCESS PROTEIN 1, CHLOROPLASTIC-RELATED"/>
    <property type="match status" value="1"/>
</dbReference>
<dbReference type="GO" id="GO:0009941">
    <property type="term" value="C:chloroplast envelope"/>
    <property type="evidence" value="ECO:0007669"/>
    <property type="project" value="TreeGrafter"/>
</dbReference>
<feature type="transmembrane region" description="Helical" evidence="2">
    <location>
        <begin position="141"/>
        <end position="165"/>
    </location>
</feature>
<comment type="caution">
    <text evidence="3">The sequence shown here is derived from an EMBL/GenBank/DDBJ whole genome shotgun (WGS) entry which is preliminary data.</text>
</comment>
<keyword evidence="4" id="KW-1185">Reference proteome</keyword>
<proteinExistence type="predicted"/>
<dbReference type="PANTHER" id="PTHR34809:SF1">
    <property type="entry name" value="MALTOSE EXCESS PROTEIN 1, CHLOROPLASTIC-RELATED"/>
    <property type="match status" value="1"/>
</dbReference>
<keyword evidence="2" id="KW-0812">Transmembrane</keyword>
<gene>
    <name evidence="3" type="ORF">HU200_063354</name>
</gene>
<dbReference type="AlphaFoldDB" id="A0A835DXA4"/>
<dbReference type="OrthoDB" id="8048523at2759"/>
<keyword evidence="2" id="KW-1133">Transmembrane helix</keyword>
<dbReference type="EMBL" id="JACEFO010002677">
    <property type="protein sequence ID" value="KAF8651534.1"/>
    <property type="molecule type" value="Genomic_DNA"/>
</dbReference>
<keyword evidence="2" id="KW-0472">Membrane</keyword>
<feature type="transmembrane region" description="Helical" evidence="2">
    <location>
        <begin position="198"/>
        <end position="217"/>
    </location>
</feature>
<evidence type="ECO:0000313" key="4">
    <source>
        <dbReference type="Proteomes" id="UP000636709"/>
    </source>
</evidence>
<feature type="transmembrane region" description="Helical" evidence="2">
    <location>
        <begin position="300"/>
        <end position="320"/>
    </location>
</feature>
<feature type="region of interest" description="Disordered" evidence="1">
    <location>
        <begin position="1"/>
        <end position="24"/>
    </location>
</feature>
<dbReference type="Proteomes" id="UP000636709">
    <property type="component" value="Unassembled WGS sequence"/>
</dbReference>
<dbReference type="InterPro" id="IPR034628">
    <property type="entry name" value="MEX1/MEX1-like"/>
</dbReference>
<feature type="transmembrane region" description="Helical" evidence="2">
    <location>
        <begin position="229"/>
        <end position="247"/>
    </location>
</feature>
<feature type="transmembrane region" description="Helical" evidence="2">
    <location>
        <begin position="259"/>
        <end position="279"/>
    </location>
</feature>
<evidence type="ECO:0000313" key="3">
    <source>
        <dbReference type="EMBL" id="KAF8651534.1"/>
    </source>
</evidence>
<name>A0A835DXA4_9POAL</name>
<protein>
    <recommendedName>
        <fullName evidence="5">Maltose excess protein 1-like, chloroplastic</fullName>
    </recommendedName>
</protein>
<evidence type="ECO:0000256" key="1">
    <source>
        <dbReference type="SAM" id="MobiDB-lite"/>
    </source>
</evidence>
<dbReference type="GO" id="GO:0005363">
    <property type="term" value="F:maltose transmembrane transporter activity"/>
    <property type="evidence" value="ECO:0007669"/>
    <property type="project" value="TreeGrafter"/>
</dbReference>
<feature type="transmembrane region" description="Helical" evidence="2">
    <location>
        <begin position="172"/>
        <end position="192"/>
    </location>
</feature>
<sequence>MSSPSAPALRLPLRPSAPHLPRARAPALAAGSSLALSLSPSSRASRLLKPLAACGAERSFSSSTTGHRPAPLLLHQRRRHGPPAVAATVTSKPVLKDPKKYQEWDSVTAKFAGAANIPFLLLQLPQIVLNARNLLAGNKTALFAVPWLGMLTGLLGNLSLLSYFAKKKETEAVIVQTLGVISTYAVLVQLAMAESMPVPQFVATSVVVAAGLILNFLNYCGWIPGTLWLLWEDFITVGGLAVLPQVMWSTFVPFIPNSVLPGIISGSLAIAAVAMARMGKLSDAGAKFWTNYLNPSNIKGLSAFSMLLAMLGNGLMIPRAVFIRDLMWFTGSAWASVLQGWGFTLWRDTIAYGNSSPLTSLKELFLGK</sequence>
<evidence type="ECO:0000256" key="2">
    <source>
        <dbReference type="SAM" id="Phobius"/>
    </source>
</evidence>
<evidence type="ECO:0008006" key="5">
    <source>
        <dbReference type="Google" id="ProtNLM"/>
    </source>
</evidence>
<accession>A0A835DXA4</accession>
<reference evidence="3" key="1">
    <citation type="submission" date="2020-07" db="EMBL/GenBank/DDBJ databases">
        <title>Genome sequence and genetic diversity analysis of an under-domesticated orphan crop, white fonio (Digitaria exilis).</title>
        <authorList>
            <person name="Bennetzen J.L."/>
            <person name="Chen S."/>
            <person name="Ma X."/>
            <person name="Wang X."/>
            <person name="Yssel A.E.J."/>
            <person name="Chaluvadi S.R."/>
            <person name="Johnson M."/>
            <person name="Gangashetty P."/>
            <person name="Hamidou F."/>
            <person name="Sanogo M.D."/>
            <person name="Zwaenepoel A."/>
            <person name="Wallace J."/>
            <person name="Van De Peer Y."/>
            <person name="Van Deynze A."/>
        </authorList>
    </citation>
    <scope>NUCLEOTIDE SEQUENCE</scope>
    <source>
        <tissue evidence="3">Leaves</tissue>
    </source>
</reference>